<dbReference type="InterPro" id="IPR055393">
    <property type="entry name" value="Beta-prop_EDC4L"/>
</dbReference>
<feature type="region of interest" description="Disordered" evidence="7">
    <location>
        <begin position="984"/>
        <end position="1134"/>
    </location>
</feature>
<comment type="caution">
    <text evidence="9">The sequence shown here is derived from an EMBL/GenBank/DDBJ whole genome shotgun (WGS) entry which is preliminary data.</text>
</comment>
<dbReference type="InterPro" id="IPR036322">
    <property type="entry name" value="WD40_repeat_dom_sf"/>
</dbReference>
<evidence type="ECO:0000256" key="6">
    <source>
        <dbReference type="SAM" id="Coils"/>
    </source>
</evidence>
<evidence type="ECO:0000256" key="3">
    <source>
        <dbReference type="ARBA" id="ARBA00022490"/>
    </source>
</evidence>
<evidence type="ECO:0000259" key="8">
    <source>
        <dbReference type="Pfam" id="PF24106"/>
    </source>
</evidence>
<feature type="compositionally biased region" description="Polar residues" evidence="7">
    <location>
        <begin position="1036"/>
        <end position="1045"/>
    </location>
</feature>
<keyword evidence="6" id="KW-0175">Coiled coil</keyword>
<dbReference type="GO" id="GO:0000932">
    <property type="term" value="C:P-body"/>
    <property type="evidence" value="ECO:0007669"/>
    <property type="project" value="UniProtKB-SubCell"/>
</dbReference>
<feature type="compositionally biased region" description="Polar residues" evidence="7">
    <location>
        <begin position="14"/>
        <end position="25"/>
    </location>
</feature>
<comment type="similarity">
    <text evidence="2">Belongs to the WD repeat EDC4 family.</text>
</comment>
<evidence type="ECO:0000313" key="9">
    <source>
        <dbReference type="EMBL" id="CAF9933554.1"/>
    </source>
</evidence>
<dbReference type="InterPro" id="IPR015943">
    <property type="entry name" value="WD40/YVTN_repeat-like_dom_sf"/>
</dbReference>
<dbReference type="SUPFAM" id="SSF50978">
    <property type="entry name" value="WD40 repeat-like"/>
    <property type="match status" value="1"/>
</dbReference>
<proteinExistence type="inferred from homology"/>
<keyword evidence="10" id="KW-1185">Reference proteome</keyword>
<organism evidence="9 10">
    <name type="scientific">Heterodermia speciosa</name>
    <dbReference type="NCBI Taxonomy" id="116794"/>
    <lineage>
        <taxon>Eukaryota</taxon>
        <taxon>Fungi</taxon>
        <taxon>Dikarya</taxon>
        <taxon>Ascomycota</taxon>
        <taxon>Pezizomycotina</taxon>
        <taxon>Lecanoromycetes</taxon>
        <taxon>OSLEUM clade</taxon>
        <taxon>Lecanoromycetidae</taxon>
        <taxon>Caliciales</taxon>
        <taxon>Physciaceae</taxon>
        <taxon>Heterodermia</taxon>
    </lineage>
</organism>
<dbReference type="GO" id="GO:0031087">
    <property type="term" value="P:deadenylation-independent decapping of nuclear-transcribed mRNA"/>
    <property type="evidence" value="ECO:0007669"/>
    <property type="project" value="InterPro"/>
</dbReference>
<keyword evidence="5" id="KW-0677">Repeat</keyword>
<feature type="region of interest" description="Disordered" evidence="7">
    <location>
        <begin position="470"/>
        <end position="499"/>
    </location>
</feature>
<comment type="subcellular location">
    <subcellularLocation>
        <location evidence="1">Cytoplasm</location>
        <location evidence="1">P-body</location>
    </subcellularLocation>
</comment>
<reference evidence="9" key="1">
    <citation type="submission" date="2021-03" db="EMBL/GenBank/DDBJ databases">
        <authorList>
            <person name="Tagirdzhanova G."/>
        </authorList>
    </citation>
    <scope>NUCLEOTIDE SEQUENCE</scope>
</reference>
<dbReference type="Proteomes" id="UP000664521">
    <property type="component" value="Unassembled WGS sequence"/>
</dbReference>
<sequence length="1550" mass="169084">MAHSGGDPAANLQDLFTTLRPSQSARKGEKGSAQSSQQRPSLTFDHPQPHPHPQAKLPHPAYPPMAREYSPSSAYPGARDHGSLPRMPQPTADQPKDDRTANLLNLLKFNSTASSPQPQPQPQSHSHPSPSAASRQIHGNLAATPSAHSIHGRGISASDLVASFMGSKPSAPASRETTPAPVSANHQDLLLSLLNRPSPSQPAASKDNNASKSTLTETNIAAVTQNLASSTLDEQKREGSAGKDKLLAARHESPIRVFGNNAEQPSPFEPQHMPKADAQPKKDSMFTYVNPFEQLAASSPRNLQPKSTNIGDHKRKSKEPSPGPVHANSRRKITPASEEILQSIESPAPPPLDDGRTQIEALIGIGAPARDTETVAEALTEVGGQVNREVENALAEAEARADEKERQADLKKEEFERAQEETIEAMAESAHDIAVQVKQELDKEENKGLLEETLTTPVAEVVKDIIGDAAQGDAPQGDAPDGWESADGAESPTKDESEQTVKVYQFPMRPFVSITITPSSHPSLDIRSDSVLDIARLKKDFDQIDRTLATATTEFIIYSIVKPGGIRIIRQDDGADQHIFSGSKDRMFNLCISVAHGNSHLRGIQNVIGTGISGSVYWATIAKADGMPFETDYMEKKGLIIPPSASQTESTSSGQLKTRAKKSSRHPEFFAIGRGKLIHIIFPFQALSSKFVNHESVLDTDGYFQDRTLKISTGKAGKDFTFSEDDTAIVTLDKAGRLRFWDVTELIHESNGTASRLAGIDIKTPLHSLATTHPSQKSWPTSVLFLDKIKAYQRGIAQRYVLVGMKQNHTLQLWDLGLGKAVQELHFPHEKEDDPICSITYHPSSGIIVVGHPTRNSLYFVHLSAPRYTIPSMSQATYLKKVFNNDASIPKTELTAIMSGLREYSFASKGQIRSVDLVPTAGDSTKALDDDDDPPLFELYITHSRGVTCLNIKKQDLGWSKESKVLQPVNAEKVGEITVKDLSPLASGSVSDSKQSNGDSAPSQPNSVTPKPQKSKTDASKNSSSLTVKEGDAQLRAQQTPQLPSATPEHAVQDPPASEKAEKKKKKKRGIPNEDRSNAPEAQVSTDAADEPLADTVEPIRSSETGRGGLQSASRDGPTMAQAHEANKPQKIANGESINLGISGDFLDKELKKIETGVSKEFSKALGKEMDNLYRRIDDDKRVQDAAGSAKQDAMLRLISSTLTGNVDKALARIVETNMKQSVVPAIADVVASSLDRRLSEALSQQLHHTVPIYLKATVPDAVGRSMQAPEMLRVLSDQVTGKISGHVEKEFLSVLHNTISPSFRNLAINVAQKTSSDVESRVREHLQLAELQQRKDATKIDELTLLVRSLSETVHTMAAAQSEFQQEILKLQSQAAQERQAISIQETSRHHQGKSHSSAETPSNSMTPEQAELNAIRAMMSERRYEEAVIQWLQSNEKDSIFDNYLARLNPGFIQQLSPLITLSVGAAVTNLLENNVMERLAWLEVVFANIDPRDAEIREVAPRIIPVLGSRLESQYMRTAEANPRDLSLRRIPPLARSARELVAIAEQ</sequence>
<dbReference type="OrthoDB" id="21128at2759"/>
<protein>
    <recommendedName>
        <fullName evidence="8">EDC4-like protein pdc1 beta-propeller domain-containing protein</fullName>
    </recommendedName>
</protein>
<feature type="region of interest" description="Disordered" evidence="7">
    <location>
        <begin position="1381"/>
        <end position="1409"/>
    </location>
</feature>
<evidence type="ECO:0000313" key="10">
    <source>
        <dbReference type="Proteomes" id="UP000664521"/>
    </source>
</evidence>
<gene>
    <name evidence="9" type="ORF">HETSPECPRED_008697</name>
</gene>
<dbReference type="InterPro" id="IPR045152">
    <property type="entry name" value="EDC4-like"/>
</dbReference>
<name>A0A8H3G2F7_9LECA</name>
<feature type="compositionally biased region" description="Polar residues" evidence="7">
    <location>
        <begin position="1396"/>
        <end position="1409"/>
    </location>
</feature>
<feature type="region of interest" description="Disordered" evidence="7">
    <location>
        <begin position="295"/>
        <end position="331"/>
    </location>
</feature>
<feature type="domain" description="EDC4-like protein pdc1 beta-propeller" evidence="8">
    <location>
        <begin position="515"/>
        <end position="862"/>
    </location>
</feature>
<dbReference type="PANTHER" id="PTHR15598:SF5">
    <property type="entry name" value="ENHANCER OF MRNA-DECAPPING PROTEIN 4"/>
    <property type="match status" value="1"/>
</dbReference>
<feature type="compositionally biased region" description="Low complexity" evidence="7">
    <location>
        <begin position="470"/>
        <end position="482"/>
    </location>
</feature>
<dbReference type="PANTHER" id="PTHR15598">
    <property type="entry name" value="ENHANCER OF MRNA-DECAPPING PROTEIN 4"/>
    <property type="match status" value="1"/>
</dbReference>
<feature type="region of interest" description="Disordered" evidence="7">
    <location>
        <begin position="258"/>
        <end position="279"/>
    </location>
</feature>
<evidence type="ECO:0000256" key="4">
    <source>
        <dbReference type="ARBA" id="ARBA00022574"/>
    </source>
</evidence>
<evidence type="ECO:0000256" key="2">
    <source>
        <dbReference type="ARBA" id="ARBA00009639"/>
    </source>
</evidence>
<evidence type="ECO:0000256" key="1">
    <source>
        <dbReference type="ARBA" id="ARBA00004201"/>
    </source>
</evidence>
<feature type="compositionally biased region" description="Polar residues" evidence="7">
    <location>
        <begin position="986"/>
        <end position="1012"/>
    </location>
</feature>
<dbReference type="Pfam" id="PF24106">
    <property type="entry name" value="Beta-prop_EDC4L"/>
    <property type="match status" value="1"/>
</dbReference>
<accession>A0A8H3G2F7</accession>
<evidence type="ECO:0000256" key="5">
    <source>
        <dbReference type="ARBA" id="ARBA00022737"/>
    </source>
</evidence>
<dbReference type="Gene3D" id="2.130.10.10">
    <property type="entry name" value="YVTN repeat-like/Quinoprotein amine dehydrogenase"/>
    <property type="match status" value="1"/>
</dbReference>
<feature type="coiled-coil region" evidence="6">
    <location>
        <begin position="387"/>
        <end position="447"/>
    </location>
</feature>
<feature type="region of interest" description="Disordered" evidence="7">
    <location>
        <begin position="194"/>
        <end position="213"/>
    </location>
</feature>
<feature type="compositionally biased region" description="Polar residues" evidence="7">
    <location>
        <begin position="32"/>
        <end position="41"/>
    </location>
</feature>
<dbReference type="FunFam" id="2.130.10.10:FF:000817">
    <property type="entry name" value="WGS project CABT00000000 data, contig 2.15"/>
    <property type="match status" value="1"/>
</dbReference>
<feature type="region of interest" description="Disordered" evidence="7">
    <location>
        <begin position="1"/>
        <end position="151"/>
    </location>
</feature>
<feature type="compositionally biased region" description="Low complexity" evidence="7">
    <location>
        <begin position="122"/>
        <end position="134"/>
    </location>
</feature>
<dbReference type="EMBL" id="CAJPDS010000068">
    <property type="protein sequence ID" value="CAF9933554.1"/>
    <property type="molecule type" value="Genomic_DNA"/>
</dbReference>
<feature type="compositionally biased region" description="Polar residues" evidence="7">
    <location>
        <begin position="296"/>
        <end position="310"/>
    </location>
</feature>
<keyword evidence="4" id="KW-0853">WD repeat</keyword>
<evidence type="ECO:0000256" key="7">
    <source>
        <dbReference type="SAM" id="MobiDB-lite"/>
    </source>
</evidence>
<keyword evidence="3" id="KW-0963">Cytoplasm</keyword>